<gene>
    <name evidence="1" type="ORF">HC248_01118</name>
</gene>
<name>A0A6H2H7J8_9BURK</name>
<organism evidence="1 2">
    <name type="scientific">Polaromonas vacuolata</name>
    <dbReference type="NCBI Taxonomy" id="37448"/>
    <lineage>
        <taxon>Bacteria</taxon>
        <taxon>Pseudomonadati</taxon>
        <taxon>Pseudomonadota</taxon>
        <taxon>Betaproteobacteria</taxon>
        <taxon>Burkholderiales</taxon>
        <taxon>Comamonadaceae</taxon>
        <taxon>Polaromonas</taxon>
    </lineage>
</organism>
<proteinExistence type="predicted"/>
<dbReference type="KEGG" id="pvac:HC248_01118"/>
<dbReference type="EMBL" id="CP051461">
    <property type="protein sequence ID" value="QJC55835.1"/>
    <property type="molecule type" value="Genomic_DNA"/>
</dbReference>
<evidence type="ECO:0000313" key="1">
    <source>
        <dbReference type="EMBL" id="QJC55835.1"/>
    </source>
</evidence>
<accession>A0A6H2H7J8</accession>
<sequence>MLEVNPRLNLAALAITRAELSKSDTAWQLNDIQRTRFSLAFEDTCALASTLVVDTVEDISEKQTATQWTKVKVGIGQIMNSRLPRMSETVCHQASL</sequence>
<dbReference type="AlphaFoldDB" id="A0A6H2H7J8"/>
<reference evidence="1 2" key="1">
    <citation type="submission" date="2020-04" db="EMBL/GenBank/DDBJ databases">
        <title>Complete genome of a Psychrophilic, Marine, Gas Vacuolate Bacterium Polaromonas vacuolata KCTC 22033T.</title>
        <authorList>
            <person name="Hwang K."/>
            <person name="Kim K.M."/>
        </authorList>
    </citation>
    <scope>NUCLEOTIDE SEQUENCE [LARGE SCALE GENOMIC DNA]</scope>
    <source>
        <strain evidence="1 2">KCTC 22033</strain>
    </source>
</reference>
<evidence type="ECO:0000313" key="2">
    <source>
        <dbReference type="Proteomes" id="UP000502041"/>
    </source>
</evidence>
<keyword evidence="2" id="KW-1185">Reference proteome</keyword>
<protein>
    <submittedName>
        <fullName evidence="1">Uncharacterized protein</fullName>
    </submittedName>
</protein>
<dbReference type="Proteomes" id="UP000502041">
    <property type="component" value="Chromosome"/>
</dbReference>